<keyword evidence="7" id="KW-0791">Threonine biosynthesis</keyword>
<evidence type="ECO:0000256" key="10">
    <source>
        <dbReference type="ARBA" id="ARBA00023002"/>
    </source>
</evidence>
<dbReference type="InterPro" id="IPR012080">
    <property type="entry name" value="Asp_semialdehyde_DH"/>
</dbReference>
<dbReference type="Pfam" id="PF01118">
    <property type="entry name" value="Semialdhyde_dh"/>
    <property type="match status" value="1"/>
</dbReference>
<comment type="catalytic activity">
    <reaction evidence="13">
        <text>L-aspartate 4-semialdehyde + phosphate + NADP(+) = 4-phospho-L-aspartate + NADPH + H(+)</text>
        <dbReference type="Rhea" id="RHEA:24284"/>
        <dbReference type="ChEBI" id="CHEBI:15378"/>
        <dbReference type="ChEBI" id="CHEBI:43474"/>
        <dbReference type="ChEBI" id="CHEBI:57535"/>
        <dbReference type="ChEBI" id="CHEBI:57783"/>
        <dbReference type="ChEBI" id="CHEBI:58349"/>
        <dbReference type="ChEBI" id="CHEBI:537519"/>
        <dbReference type="EC" id="1.2.1.11"/>
    </reaction>
</comment>
<dbReference type="GO" id="GO:0019877">
    <property type="term" value="P:diaminopimelate biosynthetic process"/>
    <property type="evidence" value="ECO:0007669"/>
    <property type="project" value="UniProtKB-KW"/>
</dbReference>
<evidence type="ECO:0000259" key="14">
    <source>
        <dbReference type="SMART" id="SM00859"/>
    </source>
</evidence>
<evidence type="ECO:0000256" key="12">
    <source>
        <dbReference type="ARBA" id="ARBA00023167"/>
    </source>
</evidence>
<sequence>MNIAIVGATGNVGRKLIEVLEKKNFPISELFLIASSKSEGKKISYSGKEHTVIDLEKFDFSKVKIAFFVAGSAVAEKWAHVVAEKTIVIDNSKFFRKDPDIPLVVPEVNAKELVHVKNKNIIANANCSVIPLVVALKPLHDLYNVKRIVVSTYQSVSGAGKDPMDELLSQTQDFFQNKKLESKYFTKQIAFNAIPHIDSFLEDGYTKEEQKTNDEVKKILDNKIKITSTCVRIPVLVSHSLSANVEFNRKHNLDEIKNVLSTSPGCKLVDEHKDGGYITPAEAENKFETFISRIREDKSQPNSINLWIVSDNLLKGAALNAVEIAEALIEKDFYGK</sequence>
<dbReference type="HAMAP" id="MF_02121">
    <property type="entry name" value="ASADH"/>
    <property type="match status" value="1"/>
</dbReference>
<evidence type="ECO:0000256" key="9">
    <source>
        <dbReference type="ARBA" id="ARBA00022915"/>
    </source>
</evidence>
<proteinExistence type="inferred from homology"/>
<dbReference type="GO" id="GO:0009097">
    <property type="term" value="P:isoleucine biosynthetic process"/>
    <property type="evidence" value="ECO:0007669"/>
    <property type="project" value="InterPro"/>
</dbReference>
<dbReference type="InterPro" id="IPR012280">
    <property type="entry name" value="Semialdhyde_DH_dimer_dom"/>
</dbReference>
<dbReference type="GO" id="GO:0050661">
    <property type="term" value="F:NADP binding"/>
    <property type="evidence" value="ECO:0007669"/>
    <property type="project" value="InterPro"/>
</dbReference>
<evidence type="ECO:0000256" key="1">
    <source>
        <dbReference type="ARBA" id="ARBA00005021"/>
    </source>
</evidence>
<dbReference type="GO" id="GO:0046983">
    <property type="term" value="F:protein dimerization activity"/>
    <property type="evidence" value="ECO:0007669"/>
    <property type="project" value="InterPro"/>
</dbReference>
<keyword evidence="10" id="KW-0560">Oxidoreductase</keyword>
<dbReference type="PANTHER" id="PTHR46278">
    <property type="entry name" value="DEHYDROGENASE, PUTATIVE-RELATED"/>
    <property type="match status" value="1"/>
</dbReference>
<dbReference type="GO" id="GO:0004073">
    <property type="term" value="F:aspartate-semialdehyde dehydrogenase activity"/>
    <property type="evidence" value="ECO:0007669"/>
    <property type="project" value="UniProtKB-EC"/>
</dbReference>
<name>A0A382FBS3_9ZZZZ</name>
<dbReference type="InterPro" id="IPR036291">
    <property type="entry name" value="NAD(P)-bd_dom_sf"/>
</dbReference>
<dbReference type="CDD" id="cd18131">
    <property type="entry name" value="ASADH_C_bac_euk_like"/>
    <property type="match status" value="1"/>
</dbReference>
<dbReference type="GO" id="GO:0009088">
    <property type="term" value="P:threonine biosynthetic process"/>
    <property type="evidence" value="ECO:0007669"/>
    <property type="project" value="UniProtKB-UniPathway"/>
</dbReference>
<dbReference type="SUPFAM" id="SSF55347">
    <property type="entry name" value="Glyceraldehyde-3-phosphate dehydrogenase-like, C-terminal domain"/>
    <property type="match status" value="1"/>
</dbReference>
<feature type="domain" description="Semialdehyde dehydrogenase NAD-binding" evidence="14">
    <location>
        <begin position="2"/>
        <end position="116"/>
    </location>
</feature>
<evidence type="ECO:0000256" key="3">
    <source>
        <dbReference type="ARBA" id="ARBA00010584"/>
    </source>
</evidence>
<comment type="pathway">
    <text evidence="2">Amino-acid biosynthesis; L-threonine biosynthesis; L-threonine from L-aspartate: step 2/5.</text>
</comment>
<protein>
    <recommendedName>
        <fullName evidence="5">aspartate-semialdehyde dehydrogenase</fullName>
        <ecNumber evidence="5">1.2.1.11</ecNumber>
    </recommendedName>
</protein>
<dbReference type="NCBIfam" id="NF011456">
    <property type="entry name" value="PRK14874.1"/>
    <property type="match status" value="1"/>
</dbReference>
<comment type="similarity">
    <text evidence="3">Belongs to the aspartate-semialdehyde dehydrogenase family.</text>
</comment>
<dbReference type="InterPro" id="IPR000534">
    <property type="entry name" value="Semialdehyde_DH_NAD-bd"/>
</dbReference>
<evidence type="ECO:0000256" key="4">
    <source>
        <dbReference type="ARBA" id="ARBA00011738"/>
    </source>
</evidence>
<dbReference type="PIRSF" id="PIRSF000148">
    <property type="entry name" value="ASA_dh"/>
    <property type="match status" value="1"/>
</dbReference>
<dbReference type="EMBL" id="UINC01048941">
    <property type="protein sequence ID" value="SVB60092.1"/>
    <property type="molecule type" value="Genomic_DNA"/>
</dbReference>
<keyword evidence="8" id="KW-0521">NADP</keyword>
<reference evidence="15" key="1">
    <citation type="submission" date="2018-05" db="EMBL/GenBank/DDBJ databases">
        <authorList>
            <person name="Lanie J.A."/>
            <person name="Ng W.-L."/>
            <person name="Kazmierczak K.M."/>
            <person name="Andrzejewski T.M."/>
            <person name="Davidsen T.M."/>
            <person name="Wayne K.J."/>
            <person name="Tettelin H."/>
            <person name="Glass J.I."/>
            <person name="Rusch D."/>
            <person name="Podicherti R."/>
            <person name="Tsui H.-C.T."/>
            <person name="Winkler M.E."/>
        </authorList>
    </citation>
    <scope>NUCLEOTIDE SEQUENCE</scope>
</reference>
<comment type="subunit">
    <text evidence="4">Homodimer.</text>
</comment>
<dbReference type="AlphaFoldDB" id="A0A382FBS3"/>
<keyword evidence="11" id="KW-0457">Lysine biosynthesis</keyword>
<dbReference type="GO" id="GO:0009089">
    <property type="term" value="P:lysine biosynthetic process via diaminopimelate"/>
    <property type="evidence" value="ECO:0007669"/>
    <property type="project" value="UniProtKB-UniPathway"/>
</dbReference>
<accession>A0A382FBS3</accession>
<keyword evidence="6" id="KW-0028">Amino-acid biosynthesis</keyword>
<dbReference type="Gene3D" id="3.30.360.10">
    <property type="entry name" value="Dihydrodipicolinate Reductase, domain 2"/>
    <property type="match status" value="1"/>
</dbReference>
<dbReference type="CDD" id="cd02316">
    <property type="entry name" value="VcASADH2_like_N"/>
    <property type="match status" value="1"/>
</dbReference>
<evidence type="ECO:0000256" key="13">
    <source>
        <dbReference type="ARBA" id="ARBA00047891"/>
    </source>
</evidence>
<keyword evidence="12" id="KW-0486">Methionine biosynthesis</keyword>
<evidence type="ECO:0000313" key="15">
    <source>
        <dbReference type="EMBL" id="SVB60092.1"/>
    </source>
</evidence>
<comment type="pathway">
    <text evidence="1">Amino-acid biosynthesis; L-methionine biosynthesis via de novo pathway; L-homoserine from L-aspartate: step 2/3.</text>
</comment>
<dbReference type="SUPFAM" id="SSF51735">
    <property type="entry name" value="NAD(P)-binding Rossmann-fold domains"/>
    <property type="match status" value="1"/>
</dbReference>
<evidence type="ECO:0000256" key="8">
    <source>
        <dbReference type="ARBA" id="ARBA00022857"/>
    </source>
</evidence>
<dbReference type="Pfam" id="PF02774">
    <property type="entry name" value="Semialdhyde_dhC"/>
    <property type="match status" value="1"/>
</dbReference>
<keyword evidence="9" id="KW-0220">Diaminopimelate biosynthesis</keyword>
<dbReference type="UniPathway" id="UPA00050">
    <property type="reaction ID" value="UER00463"/>
</dbReference>
<evidence type="ECO:0000256" key="2">
    <source>
        <dbReference type="ARBA" id="ARBA00005097"/>
    </source>
</evidence>
<organism evidence="15">
    <name type="scientific">marine metagenome</name>
    <dbReference type="NCBI Taxonomy" id="408172"/>
    <lineage>
        <taxon>unclassified sequences</taxon>
        <taxon>metagenomes</taxon>
        <taxon>ecological metagenomes</taxon>
    </lineage>
</organism>
<dbReference type="GO" id="GO:0051287">
    <property type="term" value="F:NAD binding"/>
    <property type="evidence" value="ECO:0007669"/>
    <property type="project" value="InterPro"/>
</dbReference>
<evidence type="ECO:0000256" key="7">
    <source>
        <dbReference type="ARBA" id="ARBA00022697"/>
    </source>
</evidence>
<evidence type="ECO:0000256" key="6">
    <source>
        <dbReference type="ARBA" id="ARBA00022605"/>
    </source>
</evidence>
<dbReference type="UniPathway" id="UPA00034">
    <property type="reaction ID" value="UER00016"/>
</dbReference>
<dbReference type="InterPro" id="IPR005986">
    <property type="entry name" value="Asp_semialdehyde_DH_beta"/>
</dbReference>
<dbReference type="Gene3D" id="3.40.50.720">
    <property type="entry name" value="NAD(P)-binding Rossmann-like Domain"/>
    <property type="match status" value="1"/>
</dbReference>
<dbReference type="UniPathway" id="UPA00051">
    <property type="reaction ID" value="UER00464"/>
</dbReference>
<dbReference type="GO" id="GO:0009086">
    <property type="term" value="P:methionine biosynthetic process"/>
    <property type="evidence" value="ECO:0007669"/>
    <property type="project" value="UniProtKB-KW"/>
</dbReference>
<dbReference type="SMART" id="SM00859">
    <property type="entry name" value="Semialdhyde_dh"/>
    <property type="match status" value="1"/>
</dbReference>
<dbReference type="NCBIfam" id="TIGR01296">
    <property type="entry name" value="asd_B"/>
    <property type="match status" value="1"/>
</dbReference>
<dbReference type="PANTHER" id="PTHR46278:SF2">
    <property type="entry name" value="ASPARTATE-SEMIALDEHYDE DEHYDROGENASE"/>
    <property type="match status" value="1"/>
</dbReference>
<evidence type="ECO:0000256" key="11">
    <source>
        <dbReference type="ARBA" id="ARBA00023154"/>
    </source>
</evidence>
<dbReference type="EC" id="1.2.1.11" evidence="5"/>
<evidence type="ECO:0000256" key="5">
    <source>
        <dbReference type="ARBA" id="ARBA00013120"/>
    </source>
</evidence>
<gene>
    <name evidence="15" type="ORF">METZ01_LOCUS212946</name>
</gene>